<sequence>MSKKTETPMTVREASDFIGISVHTVRYIAENKLQTRIIRDGKRYILLEELSIFLKDNPKYAERVERKSKPEPAEPKTRKGKTCAECNSTTPPSGWAMLYFDDKTEKTIQVCNECYEYLCAVLD</sequence>
<proteinExistence type="predicted"/>
<reference evidence="2 4" key="1">
    <citation type="submission" date="2020-06" db="EMBL/GenBank/DDBJ databases">
        <title>Anoxygenic phototrophic Chloroflexota member uses a Type I reaction center.</title>
        <authorList>
            <person name="Tsuji J.M."/>
            <person name="Shaw N.A."/>
            <person name="Nagashima S."/>
            <person name="Venkiteswaran J."/>
            <person name="Schiff S.L."/>
            <person name="Hanada S."/>
            <person name="Tank M."/>
            <person name="Neufeld J.D."/>
        </authorList>
    </citation>
    <scope>NUCLEOTIDE SEQUENCE [LARGE SCALE GENOMIC DNA]</scope>
    <source>
        <strain evidence="2">L227-S17</strain>
    </source>
</reference>
<evidence type="ECO:0008006" key="6">
    <source>
        <dbReference type="Google" id="ProtNLM"/>
    </source>
</evidence>
<name>A0A8T7M263_9CHLR</name>
<gene>
    <name evidence="2" type="ORF">HXX08_11120</name>
    <name evidence="3" type="ORF">OZ401_001566</name>
</gene>
<organism evidence="2 4">
    <name type="scientific">Candidatus Chlorohelix allophototropha</name>
    <dbReference type="NCBI Taxonomy" id="3003348"/>
    <lineage>
        <taxon>Bacteria</taxon>
        <taxon>Bacillati</taxon>
        <taxon>Chloroflexota</taxon>
        <taxon>Chloroflexia</taxon>
        <taxon>Candidatus Chloroheliales</taxon>
        <taxon>Candidatus Chloroheliaceae</taxon>
        <taxon>Candidatus Chlorohelix</taxon>
    </lineage>
</organism>
<evidence type="ECO:0000313" key="5">
    <source>
        <dbReference type="Proteomes" id="UP001431572"/>
    </source>
</evidence>
<protein>
    <recommendedName>
        <fullName evidence="6">Helix-turn-helix domain-containing protein</fullName>
    </recommendedName>
</protein>
<evidence type="ECO:0000313" key="2">
    <source>
        <dbReference type="EMBL" id="NWJ46419.1"/>
    </source>
</evidence>
<feature type="compositionally biased region" description="Basic and acidic residues" evidence="1">
    <location>
        <begin position="63"/>
        <end position="77"/>
    </location>
</feature>
<reference evidence="3" key="2">
    <citation type="journal article" date="2024" name="Nature">
        <title>Anoxygenic phototroph of the Chloroflexota uses a type I reaction centre.</title>
        <authorList>
            <person name="Tsuji J.M."/>
            <person name="Shaw N.A."/>
            <person name="Nagashima S."/>
            <person name="Venkiteswaran J.J."/>
            <person name="Schiff S.L."/>
            <person name="Watanabe T."/>
            <person name="Fukui M."/>
            <person name="Hanada S."/>
            <person name="Tank M."/>
            <person name="Neufeld J.D."/>
        </authorList>
    </citation>
    <scope>NUCLEOTIDE SEQUENCE</scope>
    <source>
        <strain evidence="3">L227-S17</strain>
    </source>
</reference>
<feature type="region of interest" description="Disordered" evidence="1">
    <location>
        <begin position="63"/>
        <end position="85"/>
    </location>
</feature>
<evidence type="ECO:0000256" key="1">
    <source>
        <dbReference type="SAM" id="MobiDB-lite"/>
    </source>
</evidence>
<dbReference type="Proteomes" id="UP001431572">
    <property type="component" value="Chromosome 1"/>
</dbReference>
<dbReference type="RefSeq" id="WP_341467672.1">
    <property type="nucleotide sequence ID" value="NZ_CP128399.1"/>
</dbReference>
<dbReference type="Proteomes" id="UP000521676">
    <property type="component" value="Unassembled WGS sequence"/>
</dbReference>
<evidence type="ECO:0000313" key="3">
    <source>
        <dbReference type="EMBL" id="WJW65787.1"/>
    </source>
</evidence>
<dbReference type="AlphaFoldDB" id="A0A8T7M263"/>
<evidence type="ECO:0000313" key="4">
    <source>
        <dbReference type="Proteomes" id="UP000521676"/>
    </source>
</evidence>
<dbReference type="EMBL" id="CP128399">
    <property type="protein sequence ID" value="WJW65787.1"/>
    <property type="molecule type" value="Genomic_DNA"/>
</dbReference>
<keyword evidence="5" id="KW-1185">Reference proteome</keyword>
<accession>A0A8T7M263</accession>
<dbReference type="EMBL" id="JACATZ010000001">
    <property type="protein sequence ID" value="NWJ46419.1"/>
    <property type="molecule type" value="Genomic_DNA"/>
</dbReference>